<protein>
    <submittedName>
        <fullName evidence="1">Uncharacterized protein</fullName>
    </submittedName>
</protein>
<evidence type="ECO:0000313" key="2">
    <source>
        <dbReference type="Proteomes" id="UP000034883"/>
    </source>
</evidence>
<name>A0A0F6YJY5_9BACT</name>
<dbReference type="STRING" id="927083.DB32_005806"/>
<dbReference type="AlphaFoldDB" id="A0A0F6YJY5"/>
<proteinExistence type="predicted"/>
<dbReference type="RefSeq" id="WP_053235772.1">
    <property type="nucleotide sequence ID" value="NZ_CP011125.1"/>
</dbReference>
<evidence type="ECO:0000313" key="1">
    <source>
        <dbReference type="EMBL" id="AKF08657.1"/>
    </source>
</evidence>
<organism evidence="1 2">
    <name type="scientific">Sandaracinus amylolyticus</name>
    <dbReference type="NCBI Taxonomy" id="927083"/>
    <lineage>
        <taxon>Bacteria</taxon>
        <taxon>Pseudomonadati</taxon>
        <taxon>Myxococcota</taxon>
        <taxon>Polyangia</taxon>
        <taxon>Polyangiales</taxon>
        <taxon>Sandaracinaceae</taxon>
        <taxon>Sandaracinus</taxon>
    </lineage>
</organism>
<sequence length="255" mass="27245">MALAIGVAPVVAVHAQRDEEPEPTIEEDLARVVVDPIAPLAQLSVLVEHDATYHGPRDLDATTLIIRPAIPFSTWDVQQLARLSIEYEIDRPEGGSGLGVTEIFDLVLVPLGPGRLAVGPVLELRPDVAANPDGGEDGDNVLAGPAVGYVARVGPVTLGALTRTFLAPSEQRTSIQPVVAVTLAPWISVGVGDLELDWDWEEGHWGALPIGLAVDVVGDVFGQWIRVGVEGRYDLHDVDGLYETRVAGRFALLVR</sequence>
<dbReference type="KEGG" id="samy:DB32_005806"/>
<reference evidence="1 2" key="1">
    <citation type="submission" date="2015-03" db="EMBL/GenBank/DDBJ databases">
        <title>Genome assembly of Sandaracinus amylolyticus DSM 53668.</title>
        <authorList>
            <person name="Sharma G."/>
            <person name="Subramanian S."/>
        </authorList>
    </citation>
    <scope>NUCLEOTIDE SEQUENCE [LARGE SCALE GENOMIC DNA]</scope>
    <source>
        <strain evidence="1 2">DSM 53668</strain>
    </source>
</reference>
<gene>
    <name evidence="1" type="ORF">DB32_005806</name>
</gene>
<dbReference type="Proteomes" id="UP000034883">
    <property type="component" value="Chromosome"/>
</dbReference>
<dbReference type="EMBL" id="CP011125">
    <property type="protein sequence ID" value="AKF08657.1"/>
    <property type="molecule type" value="Genomic_DNA"/>
</dbReference>
<accession>A0A0F6YJY5</accession>
<keyword evidence="2" id="KW-1185">Reference proteome</keyword>